<evidence type="ECO:0000256" key="6">
    <source>
        <dbReference type="ARBA" id="ARBA00022691"/>
    </source>
</evidence>
<evidence type="ECO:0000256" key="2">
    <source>
        <dbReference type="ARBA" id="ARBA00005879"/>
    </source>
</evidence>
<evidence type="ECO:0000259" key="8">
    <source>
        <dbReference type="Pfam" id="PF00590"/>
    </source>
</evidence>
<gene>
    <name evidence="9" type="primary">cbiL</name>
    <name evidence="9" type="ORF">AXFE_10040</name>
</gene>
<keyword evidence="5 9" id="KW-0808">Transferase</keyword>
<comment type="pathway">
    <text evidence="1">Cofactor biosynthesis; adenosylcobalamin biosynthesis.</text>
</comment>
<keyword evidence="3" id="KW-0169">Cobalamin biosynthesis</keyword>
<proteinExistence type="inferred from homology"/>
<dbReference type="EC" id="2.1.1.151" evidence="9"/>
<dbReference type="InterPro" id="IPR014777">
    <property type="entry name" value="4pyrrole_Mease_sub1"/>
</dbReference>
<evidence type="ECO:0000256" key="1">
    <source>
        <dbReference type="ARBA" id="ARBA00004953"/>
    </source>
</evidence>
<dbReference type="InterPro" id="IPR000878">
    <property type="entry name" value="4pyrrol_Mease"/>
</dbReference>
<keyword evidence="6" id="KW-0949">S-adenosyl-L-methionine</keyword>
<evidence type="ECO:0000256" key="5">
    <source>
        <dbReference type="ARBA" id="ARBA00022679"/>
    </source>
</evidence>
<keyword evidence="4 9" id="KW-0489">Methyltransferase</keyword>
<dbReference type="PATRIC" id="fig|1280514.3.peg.1321"/>
<dbReference type="EMBL" id="JXYS01000025">
    <property type="protein sequence ID" value="KJF18103.1"/>
    <property type="molecule type" value="Genomic_DNA"/>
</dbReference>
<dbReference type="InterPro" id="IPR014776">
    <property type="entry name" value="4pyrrole_Mease_sub2"/>
</dbReference>
<dbReference type="PANTHER" id="PTHR43467:SF2">
    <property type="entry name" value="COBALT-PRECORRIN-2 C(20)-METHYLTRANSFERASE"/>
    <property type="match status" value="1"/>
</dbReference>
<sequence length="239" mass="26224">MYGVGVGPGDPKMMTILAKEILESASILLAPTISMESSGRAEEVVRAILPNREIERIVFQMTRGTSGQTLRESSAKAAARELFERCAPDEDVAFVTLGDPSLYSTFYPLARAVSQLDNGVEISMVPGIPAFTYLACRVNMDLLDNSERLYVVAVVQDEDLDRLCDLLADRQATVVIYKCGRRFGKVREALAKTDRLSQALVGEQLGTQIERIVEASLVSEDYLSYFATVISPAIRSDFG</sequence>
<comment type="similarity">
    <text evidence="2 7">Belongs to the precorrin methyltransferase family.</text>
</comment>
<reference evidence="9 10" key="1">
    <citation type="submission" date="2015-01" db="EMBL/GenBank/DDBJ databases">
        <title>Draft genome of the acidophilic iron oxidizer Acidithrix ferrooxidans strain Py-F3.</title>
        <authorList>
            <person name="Poehlein A."/>
            <person name="Eisen S."/>
            <person name="Schloemann M."/>
            <person name="Johnson B.D."/>
            <person name="Daniel R."/>
            <person name="Muehling M."/>
        </authorList>
    </citation>
    <scope>NUCLEOTIDE SEQUENCE [LARGE SCALE GENOMIC DNA]</scope>
    <source>
        <strain evidence="9 10">Py-F3</strain>
    </source>
</reference>
<comment type="caution">
    <text evidence="9">The sequence shown here is derived from an EMBL/GenBank/DDBJ whole genome shotgun (WGS) entry which is preliminary data.</text>
</comment>
<dbReference type="PANTHER" id="PTHR43467">
    <property type="entry name" value="COBALT-PRECORRIN-2 C(20)-METHYLTRANSFERASE"/>
    <property type="match status" value="1"/>
</dbReference>
<dbReference type="InterPro" id="IPR006364">
    <property type="entry name" value="CobI/CbiL/CobIJ_dom"/>
</dbReference>
<dbReference type="RefSeq" id="WP_052604760.1">
    <property type="nucleotide sequence ID" value="NZ_JXYS01000025.1"/>
</dbReference>
<protein>
    <submittedName>
        <fullName evidence="9">Cobalt-precorrin-2 C(20)-methyltransferase</fullName>
        <ecNumber evidence="9">2.1.1.151</ecNumber>
    </submittedName>
</protein>
<dbReference type="Gene3D" id="3.40.1010.10">
    <property type="entry name" value="Cobalt-precorrin-4 Transmethylase, Domain 1"/>
    <property type="match status" value="1"/>
</dbReference>
<dbReference type="InterPro" id="IPR035996">
    <property type="entry name" value="4pyrrol_Methylase_sf"/>
</dbReference>
<name>A0A0D8HJI0_9ACTN</name>
<dbReference type="Gene3D" id="3.30.950.10">
    <property type="entry name" value="Methyltransferase, Cobalt-precorrin-4 Transmethylase, Domain 2"/>
    <property type="match status" value="1"/>
</dbReference>
<keyword evidence="10" id="KW-1185">Reference proteome</keyword>
<dbReference type="GO" id="GO:0032259">
    <property type="term" value="P:methylation"/>
    <property type="evidence" value="ECO:0007669"/>
    <property type="project" value="UniProtKB-KW"/>
</dbReference>
<evidence type="ECO:0000313" key="9">
    <source>
        <dbReference type="EMBL" id="KJF18103.1"/>
    </source>
</evidence>
<dbReference type="GO" id="GO:0030788">
    <property type="term" value="F:precorrin-2 C20-methyltransferase activity"/>
    <property type="evidence" value="ECO:0007669"/>
    <property type="project" value="InterPro"/>
</dbReference>
<feature type="domain" description="Tetrapyrrole methylase" evidence="8">
    <location>
        <begin position="2"/>
        <end position="217"/>
    </location>
</feature>
<evidence type="ECO:0000256" key="3">
    <source>
        <dbReference type="ARBA" id="ARBA00022573"/>
    </source>
</evidence>
<dbReference type="PIRSF" id="PIRSF036427">
    <property type="entry name" value="Precrrn-2_mtase"/>
    <property type="match status" value="1"/>
</dbReference>
<dbReference type="NCBIfam" id="TIGR01467">
    <property type="entry name" value="cobI_cbiL"/>
    <property type="match status" value="1"/>
</dbReference>
<dbReference type="UniPathway" id="UPA00148"/>
<dbReference type="GO" id="GO:0043781">
    <property type="term" value="F:cobalt-factor II C20-methyltransferase activity"/>
    <property type="evidence" value="ECO:0007669"/>
    <property type="project" value="UniProtKB-EC"/>
</dbReference>
<dbReference type="STRING" id="1280514.AXFE_10040"/>
<evidence type="ECO:0000256" key="7">
    <source>
        <dbReference type="PIRNR" id="PIRNR036427"/>
    </source>
</evidence>
<dbReference type="SUPFAM" id="SSF53790">
    <property type="entry name" value="Tetrapyrrole methylase"/>
    <property type="match status" value="1"/>
</dbReference>
<dbReference type="GO" id="GO:0009236">
    <property type="term" value="P:cobalamin biosynthetic process"/>
    <property type="evidence" value="ECO:0007669"/>
    <property type="project" value="UniProtKB-UniRule"/>
</dbReference>
<organism evidence="9 10">
    <name type="scientific">Acidithrix ferrooxidans</name>
    <dbReference type="NCBI Taxonomy" id="1280514"/>
    <lineage>
        <taxon>Bacteria</taxon>
        <taxon>Bacillati</taxon>
        <taxon>Actinomycetota</taxon>
        <taxon>Acidimicrobiia</taxon>
        <taxon>Acidimicrobiales</taxon>
        <taxon>Acidimicrobiaceae</taxon>
        <taxon>Acidithrix</taxon>
    </lineage>
</organism>
<evidence type="ECO:0000313" key="10">
    <source>
        <dbReference type="Proteomes" id="UP000032360"/>
    </source>
</evidence>
<dbReference type="InterPro" id="IPR012382">
    <property type="entry name" value="CobI/CbiL"/>
</dbReference>
<accession>A0A0D8HJI0</accession>
<evidence type="ECO:0000256" key="4">
    <source>
        <dbReference type="ARBA" id="ARBA00022603"/>
    </source>
</evidence>
<dbReference type="CDD" id="cd11645">
    <property type="entry name" value="Precorrin_2_C20_MT"/>
    <property type="match status" value="1"/>
</dbReference>
<dbReference type="Proteomes" id="UP000032360">
    <property type="component" value="Unassembled WGS sequence"/>
</dbReference>
<dbReference type="AlphaFoldDB" id="A0A0D8HJI0"/>
<dbReference type="Pfam" id="PF00590">
    <property type="entry name" value="TP_methylase"/>
    <property type="match status" value="1"/>
</dbReference>